<reference evidence="2" key="1">
    <citation type="journal article" date="2019" name="Int. J. Syst. Evol. Microbiol.">
        <title>The Global Catalogue of Microorganisms (GCM) 10K type strain sequencing project: providing services to taxonomists for standard genome sequencing and annotation.</title>
        <authorList>
            <consortium name="The Broad Institute Genomics Platform"/>
            <consortium name="The Broad Institute Genome Sequencing Center for Infectious Disease"/>
            <person name="Wu L."/>
            <person name="Ma J."/>
        </authorList>
    </citation>
    <scope>NUCLEOTIDE SEQUENCE [LARGE SCALE GENOMIC DNA]</scope>
    <source>
        <strain evidence="2">NBRC 108725</strain>
    </source>
</reference>
<name>A0ABM8G9N9_9MICO</name>
<dbReference type="Proteomes" id="UP001321498">
    <property type="component" value="Chromosome"/>
</dbReference>
<sequence length="81" mass="9026">MLKPAYPENLSEVDAQLLDLGQWRLVNSTLDRADAASVLGFVQKVGSAYEVLELERPLSPTRVRSLREARALLVGPRRGHE</sequence>
<evidence type="ECO:0000313" key="2">
    <source>
        <dbReference type="Proteomes" id="UP001321498"/>
    </source>
</evidence>
<evidence type="ECO:0000313" key="1">
    <source>
        <dbReference type="EMBL" id="BDZ44913.1"/>
    </source>
</evidence>
<keyword evidence="2" id="KW-1185">Reference proteome</keyword>
<organism evidence="1 2">
    <name type="scientific">Naasia aerilata</name>
    <dbReference type="NCBI Taxonomy" id="1162966"/>
    <lineage>
        <taxon>Bacteria</taxon>
        <taxon>Bacillati</taxon>
        <taxon>Actinomycetota</taxon>
        <taxon>Actinomycetes</taxon>
        <taxon>Micrococcales</taxon>
        <taxon>Microbacteriaceae</taxon>
        <taxon>Naasia</taxon>
    </lineage>
</organism>
<dbReference type="EMBL" id="AP027731">
    <property type="protein sequence ID" value="BDZ44913.1"/>
    <property type="molecule type" value="Genomic_DNA"/>
</dbReference>
<protein>
    <submittedName>
        <fullName evidence="1">Uncharacterized protein</fullName>
    </submittedName>
</protein>
<proteinExistence type="predicted"/>
<accession>A0ABM8G9N9</accession>
<dbReference type="RefSeq" id="WP_286278324.1">
    <property type="nucleotide sequence ID" value="NZ_AP027731.1"/>
</dbReference>
<gene>
    <name evidence="1" type="ORF">GCM10025866_08220</name>
</gene>